<dbReference type="InterPro" id="IPR058531">
    <property type="entry name" value="Baseplate_J_M"/>
</dbReference>
<name>A0A072TF05_MEDTR</name>
<dbReference type="NCBIfam" id="TIGR01634">
    <property type="entry name" value="tail_P2_I"/>
    <property type="match status" value="1"/>
</dbReference>
<organism evidence="3 5">
    <name type="scientific">Medicago truncatula</name>
    <name type="common">Barrel medic</name>
    <name type="synonym">Medicago tribuloides</name>
    <dbReference type="NCBI Taxonomy" id="3880"/>
    <lineage>
        <taxon>Eukaryota</taxon>
        <taxon>Viridiplantae</taxon>
        <taxon>Streptophyta</taxon>
        <taxon>Embryophyta</taxon>
        <taxon>Tracheophyta</taxon>
        <taxon>Spermatophyta</taxon>
        <taxon>Magnoliopsida</taxon>
        <taxon>eudicotyledons</taxon>
        <taxon>Gunneridae</taxon>
        <taxon>Pentapetalae</taxon>
        <taxon>rosids</taxon>
        <taxon>fabids</taxon>
        <taxon>Fabales</taxon>
        <taxon>Fabaceae</taxon>
        <taxon>Papilionoideae</taxon>
        <taxon>50 kb inversion clade</taxon>
        <taxon>NPAAA clade</taxon>
        <taxon>Hologalegina</taxon>
        <taxon>IRL clade</taxon>
        <taxon>Trifolieae</taxon>
        <taxon>Medicago</taxon>
    </lineage>
</organism>
<dbReference type="Pfam" id="PF26078">
    <property type="entry name" value="Baseplate_J_M"/>
    <property type="match status" value="1"/>
</dbReference>
<sequence length="1809" mass="192166">QYRAGCGALGARRLGERDDRHDYRRDRPGRRPALDGDWRAEFRGAESEQTGRASRDAEDLMFLTHITTEGERWDQIAYRYYGDPFAYERIIAANPSVPITPVLASGIVLSIPVVAADDKNITNDIAPYVVSVSYTDFLSGQSDEIEVVLEDTDGRWLDAWYPGKGDALTLKIGYTGAPLLACGRFEIDEIGFNDPASTVTIHGLGTGVKASVRSRKAKAYEHTTLATIAARVAKRNHLTLTGRIRDIRIDRITQYQEQDVAFLTRLAHEYGYAFKISGSKLIFSELADLRGSDAVLQFKRAELKTIRLHDKIKDVYAQAKVGYHNPKTKKLVVYGVTGDSVGVVGQSEAATGKRKQSGQSTSGDTLRLSARAGSKATLQTKARAALDQANLKQTGGSVEMTGDTKLAAGASIELLELGKLSGKYLIESARHRLDRGGGYQTEVELKRSAIAVQAGKGGGTAKNERQEEMNDTLDEFGATIKFGTVSASKPGFARVRLTDLGNMRTMWLPIAYPKTLADQACWTYDDGEQVAVLLDSRCEDGVILGAIYSDADRPPVTDPNKFIVRFMDGASLEYDRATHTLTCSGMRTVIVDSQSEIVLRAADKVTVDVPEAEFTRNVTVKGKLTYEGGMAGSGGNGAVLTGNVKVDGAAMTLDEPDFIARDPEVITAEIVADYEARTGKTLYPAQVERVMIDIIAYRETLVRVGVQEAAKQNLVAFARAPMIDYLGELVGVTRLPAQPAKTTLRFSVDAALPSNLLIAAGTRVETSDGAVSFATDIDVTLVAGQLAIDAAATCETPGSLGNGWQPGQLGSLVDDLGDVDVTVANTKISADGYEEEDNDRLRERIRLAPEAFSTAGSRLAYVFHAKSAHQSIVDVGVIGPEMDMRDGRLVSVNGVPPGCVQVYPLVDTGLPSEAILQLVRDNLNDERRRPLTDYVDVRPPTPVDYAIDVRLTLYKDADADTAIAQARSAAETYRADRAAGLGRDIVPRQLSPSASFQSGLQMADLLLPPALAKDPRFKAFAQLTERLDNIDLSPLLVYLIDGVDASALPFLADQFSVMGEDGWSLAESDEAKRALIKGAIELHRYKGTPWAVREVIRRLGFGEVELIEGIGRFNYDGTRRHDGTMVYGGDGLWAAYRVILLDRAITNDQATLLRTTLAAFAPARCVLASLEYRRVPVRYNGVAHYDGQYNHGSIEGGPDGVSNKQAKQLGGRTRYLKAQVEQSQMGLAQHIAAADPHTQYATKTDLAAKLAALVGQSPQSLDTLKELADALGNDPNFATTIVNALAQKAAIDSPTFTGTPKGPTAPQFDNSTRLATTAFIQRQGLKASGFEVYTATATLPASVCGAVIYTGGASAFTLTLPPASAVPGGARIEVYSMAGAGVTFSAQGSDTIPATGSKTIVLNAGDTMALQSNGIDHWELVGGSVALLYASVMAGANWKTPPQFDSSGKLATTAFVQQSAGNFQTRKYINGSATLAASDTGSWVEAGGTGPSTITLPSPATSNLTYTVTNVTSNGTAVTISTPTASIYNQASASASFSLDVGATVELVSDASNWTVIAHYTRSPSAQTAPQYDNSTRLATTAFVKQSGESFSGIQGINATASLNGGHVGAFIWAYGTGITLTLPAVAGVPNGATITIATPVGITVKGSGTENINNQSGGLSNTFALNAGEQAQFVSNTGAWYLASYTTVLGMTSPQFDNSNKLATTAFLQRALGNFQTFSAYTTSQTLTASQSGSVINFWGGVASTITLPSAATMPLGGAFLFNNTSTGANVTIARAGSDTILAAGGNTSIILMPGDSLLITSAGGTQW</sequence>
<dbReference type="Pfam" id="PF05489">
    <property type="entry name" value="Phage_tail_X"/>
    <property type="match status" value="1"/>
</dbReference>
<protein>
    <submittedName>
        <fullName evidence="3">Bacteriophage regulatory protein, putative</fullName>
    </submittedName>
</protein>
<dbReference type="Pfam" id="PF05954">
    <property type="entry name" value="Phage_GPD"/>
    <property type="match status" value="1"/>
</dbReference>
<feature type="region of interest" description="Disordered" evidence="1">
    <location>
        <begin position="347"/>
        <end position="367"/>
    </location>
</feature>
<reference evidence="4" key="3">
    <citation type="submission" date="2015-06" db="UniProtKB">
        <authorList>
            <consortium name="EnsemblPlants"/>
        </authorList>
    </citation>
    <scope>IDENTIFICATION</scope>
    <source>
        <strain evidence="4">cv. Jemalong A17</strain>
    </source>
</reference>
<dbReference type="Proteomes" id="UP000002051">
    <property type="component" value="Unassembled WGS sequence"/>
</dbReference>
<evidence type="ECO:0000313" key="5">
    <source>
        <dbReference type="Proteomes" id="UP000002051"/>
    </source>
</evidence>
<evidence type="ECO:0000313" key="3">
    <source>
        <dbReference type="EMBL" id="KEH15618.1"/>
    </source>
</evidence>
<dbReference type="Pfam" id="PF09684">
    <property type="entry name" value="Tail_P2_I"/>
    <property type="match status" value="1"/>
</dbReference>
<dbReference type="InterPro" id="IPR037026">
    <property type="entry name" value="Vgr_OB-fold_dom_sf"/>
</dbReference>
<dbReference type="Gene3D" id="6.20.150.10">
    <property type="match status" value="1"/>
</dbReference>
<dbReference type="PANTHER" id="PTHR35862">
    <property type="entry name" value="FELS-2 PROPHAGE PROTEIN"/>
    <property type="match status" value="1"/>
</dbReference>
<reference evidence="3 5" key="1">
    <citation type="journal article" date="2011" name="Nature">
        <title>The Medicago genome provides insight into the evolution of rhizobial symbioses.</title>
        <authorList>
            <person name="Young N.D."/>
            <person name="Debelle F."/>
            <person name="Oldroyd G.E."/>
            <person name="Geurts R."/>
            <person name="Cannon S.B."/>
            <person name="Udvardi M.K."/>
            <person name="Benedito V.A."/>
            <person name="Mayer K.F."/>
            <person name="Gouzy J."/>
            <person name="Schoof H."/>
            <person name="Van de Peer Y."/>
            <person name="Proost S."/>
            <person name="Cook D.R."/>
            <person name="Meyers B.C."/>
            <person name="Spannagl M."/>
            <person name="Cheung F."/>
            <person name="De Mita S."/>
            <person name="Krishnakumar V."/>
            <person name="Gundlach H."/>
            <person name="Zhou S."/>
            <person name="Mudge J."/>
            <person name="Bharti A.K."/>
            <person name="Murray J.D."/>
            <person name="Naoumkina M.A."/>
            <person name="Rosen B."/>
            <person name="Silverstein K.A."/>
            <person name="Tang H."/>
            <person name="Rombauts S."/>
            <person name="Zhao P.X."/>
            <person name="Zhou P."/>
            <person name="Barbe V."/>
            <person name="Bardou P."/>
            <person name="Bechner M."/>
            <person name="Bellec A."/>
            <person name="Berger A."/>
            <person name="Berges H."/>
            <person name="Bidwell S."/>
            <person name="Bisseling T."/>
            <person name="Choisne N."/>
            <person name="Couloux A."/>
            <person name="Denny R."/>
            <person name="Deshpande S."/>
            <person name="Dai X."/>
            <person name="Doyle J.J."/>
            <person name="Dudez A.M."/>
            <person name="Farmer A.D."/>
            <person name="Fouteau S."/>
            <person name="Franken C."/>
            <person name="Gibelin C."/>
            <person name="Gish J."/>
            <person name="Goldstein S."/>
            <person name="Gonzalez A.J."/>
            <person name="Green P.J."/>
            <person name="Hallab A."/>
            <person name="Hartog M."/>
            <person name="Hua A."/>
            <person name="Humphray S.J."/>
            <person name="Jeong D.H."/>
            <person name="Jing Y."/>
            <person name="Jocker A."/>
            <person name="Kenton S.M."/>
            <person name="Kim D.J."/>
            <person name="Klee K."/>
            <person name="Lai H."/>
            <person name="Lang C."/>
            <person name="Lin S."/>
            <person name="Macmil S.L."/>
            <person name="Magdelenat G."/>
            <person name="Matthews L."/>
            <person name="McCorrison J."/>
            <person name="Monaghan E.L."/>
            <person name="Mun J.H."/>
            <person name="Najar F.Z."/>
            <person name="Nicholson C."/>
            <person name="Noirot C."/>
            <person name="O'Bleness M."/>
            <person name="Paule C.R."/>
            <person name="Poulain J."/>
            <person name="Prion F."/>
            <person name="Qin B."/>
            <person name="Qu C."/>
            <person name="Retzel E.F."/>
            <person name="Riddle C."/>
            <person name="Sallet E."/>
            <person name="Samain S."/>
            <person name="Samson N."/>
            <person name="Sanders I."/>
            <person name="Saurat O."/>
            <person name="Scarpelli C."/>
            <person name="Schiex T."/>
            <person name="Segurens B."/>
            <person name="Severin A.J."/>
            <person name="Sherrier D.J."/>
            <person name="Shi R."/>
            <person name="Sims S."/>
            <person name="Singer S.R."/>
            <person name="Sinharoy S."/>
            <person name="Sterck L."/>
            <person name="Viollet A."/>
            <person name="Wang B.B."/>
            <person name="Wang K."/>
            <person name="Wang M."/>
            <person name="Wang X."/>
            <person name="Warfsmann J."/>
            <person name="Weissenbach J."/>
            <person name="White D.D."/>
            <person name="White J.D."/>
            <person name="Wiley G.B."/>
            <person name="Wincker P."/>
            <person name="Xing Y."/>
            <person name="Yang L."/>
            <person name="Yao Z."/>
            <person name="Ying F."/>
            <person name="Zhai J."/>
            <person name="Zhou L."/>
            <person name="Zuber A."/>
            <person name="Denarie J."/>
            <person name="Dixon R.A."/>
            <person name="May G.D."/>
            <person name="Schwartz D.C."/>
            <person name="Rogers J."/>
            <person name="Quetier F."/>
            <person name="Town C.D."/>
            <person name="Roe B.A."/>
        </authorList>
    </citation>
    <scope>NUCLEOTIDE SEQUENCE [LARGE SCALE GENOMIC DNA]</scope>
    <source>
        <strain evidence="3">A17</strain>
        <strain evidence="4 5">cv. Jemalong A17</strain>
    </source>
</reference>
<dbReference type="NCBIfam" id="TIGR01644">
    <property type="entry name" value="phage_P2_V"/>
    <property type="match status" value="1"/>
</dbReference>
<dbReference type="Gene3D" id="2.40.50.230">
    <property type="entry name" value="Gp5 N-terminal domain"/>
    <property type="match status" value="1"/>
</dbReference>
<keyword evidence="5" id="KW-1185">Reference proteome</keyword>
<feature type="non-terminal residue" evidence="3">
    <location>
        <position position="1"/>
    </location>
</feature>
<dbReference type="EnsemblPlants" id="KEH15618">
    <property type="protein sequence ID" value="KEH15618"/>
    <property type="gene ID" value="MTR_0723s0010"/>
</dbReference>
<dbReference type="SUPFAM" id="SSF69279">
    <property type="entry name" value="Phage tail proteins"/>
    <property type="match status" value="1"/>
</dbReference>
<dbReference type="InterPro" id="IPR052726">
    <property type="entry name" value="Phage_Baseplate_Hub"/>
</dbReference>
<dbReference type="EMBL" id="KL403447">
    <property type="protein sequence ID" value="KEH15618.1"/>
    <property type="molecule type" value="Genomic_DNA"/>
</dbReference>
<evidence type="ECO:0000256" key="1">
    <source>
        <dbReference type="SAM" id="MobiDB-lite"/>
    </source>
</evidence>
<feature type="non-terminal residue" evidence="3">
    <location>
        <position position="1809"/>
    </location>
</feature>
<evidence type="ECO:0000259" key="2">
    <source>
        <dbReference type="Pfam" id="PF26078"/>
    </source>
</evidence>
<dbReference type="InterPro" id="IPR006521">
    <property type="entry name" value="Tail_protein_I"/>
</dbReference>
<accession>A0A072TF05</accession>
<reference evidence="3 5" key="2">
    <citation type="journal article" date="2014" name="BMC Genomics">
        <title>An improved genome release (version Mt4.0) for the model legume Medicago truncatula.</title>
        <authorList>
            <person name="Tang H."/>
            <person name="Krishnakumar V."/>
            <person name="Bidwell S."/>
            <person name="Rosen B."/>
            <person name="Chan A."/>
            <person name="Zhou S."/>
            <person name="Gentzbittel L."/>
            <person name="Childs K.L."/>
            <person name="Yandell M."/>
            <person name="Gundlach H."/>
            <person name="Mayer K.F."/>
            <person name="Schwartz D.C."/>
            <person name="Town C.D."/>
        </authorList>
    </citation>
    <scope>GENOME REANNOTATION</scope>
    <source>
        <strain evidence="3">A17</strain>
        <strain evidence="4 5">cv. Jemalong A17</strain>
    </source>
</reference>
<dbReference type="PANTHER" id="PTHR35862:SF1">
    <property type="entry name" value="FELS-2 PROPHAGE PROTEIN"/>
    <property type="match status" value="1"/>
</dbReference>
<dbReference type="InterPro" id="IPR013046">
    <property type="entry name" value="GpV/Gp45"/>
</dbReference>
<feature type="domain" description="Baseplate J-like central" evidence="2">
    <location>
        <begin position="853"/>
        <end position="938"/>
    </location>
</feature>
<dbReference type="HOGENOM" id="CLU_237903_0_0_1"/>
<proteinExistence type="predicted"/>
<dbReference type="InterPro" id="IPR008861">
    <property type="entry name" value="GpX-like"/>
</dbReference>
<evidence type="ECO:0000313" key="4">
    <source>
        <dbReference type="EnsemblPlants" id="KEH15618"/>
    </source>
</evidence>
<gene>
    <name evidence="3" type="ORF">MTR_0723s0010</name>
</gene>